<dbReference type="Proteomes" id="UP000078546">
    <property type="component" value="Unassembled WGS sequence"/>
</dbReference>
<sequence>MTKTFTNKTYLIWKKDRRKKRARSASNCRLNGAQTGKWEKEKRRMNGWTNTPSKGLANEQFVHLKIKGQDTKSTLKYKIIKMRITN</sequence>
<feature type="region of interest" description="Disordered" evidence="1">
    <location>
        <begin position="16"/>
        <end position="54"/>
    </location>
</feature>
<dbReference type="EMBL" id="FLQV01000310">
    <property type="protein sequence ID" value="SBS89623.1"/>
    <property type="molecule type" value="Genomic_DNA"/>
</dbReference>
<gene>
    <name evidence="3" type="ORF">POVCU1_016790</name>
    <name evidence="2" type="ORF">POVCU2_0018680</name>
</gene>
<evidence type="ECO:0000313" key="4">
    <source>
        <dbReference type="Proteomes" id="UP000078546"/>
    </source>
</evidence>
<evidence type="ECO:0000313" key="3">
    <source>
        <dbReference type="EMBL" id="SBS89623.1"/>
    </source>
</evidence>
<reference evidence="2" key="2">
    <citation type="submission" date="2016-05" db="EMBL/GenBank/DDBJ databases">
        <authorList>
            <person name="Lavstsen T."/>
            <person name="Jespersen J.S."/>
        </authorList>
    </citation>
    <scope>NUCLEOTIDE SEQUENCE [LARGE SCALE GENOMIC DNA]</scope>
</reference>
<protein>
    <submittedName>
        <fullName evidence="2">Uncharacterized protein</fullName>
    </submittedName>
</protein>
<reference evidence="4 5" key="1">
    <citation type="submission" date="2016-05" db="EMBL/GenBank/DDBJ databases">
        <authorList>
            <person name="Naeem Raeece"/>
        </authorList>
    </citation>
    <scope>NUCLEOTIDE SEQUENCE [LARGE SCALE GENOMIC DNA]</scope>
</reference>
<accession>A0A1A8VUM4</accession>
<evidence type="ECO:0000256" key="1">
    <source>
        <dbReference type="SAM" id="MobiDB-lite"/>
    </source>
</evidence>
<proteinExistence type="predicted"/>
<evidence type="ECO:0000313" key="2">
    <source>
        <dbReference type="EMBL" id="SBS83056.1"/>
    </source>
</evidence>
<dbReference type="AlphaFoldDB" id="A0A1A8VUM4"/>
<organism evidence="2 5">
    <name type="scientific">Plasmodium ovale curtisi</name>
    <dbReference type="NCBI Taxonomy" id="864141"/>
    <lineage>
        <taxon>Eukaryota</taxon>
        <taxon>Sar</taxon>
        <taxon>Alveolata</taxon>
        <taxon>Apicomplexa</taxon>
        <taxon>Aconoidasida</taxon>
        <taxon>Haemosporida</taxon>
        <taxon>Plasmodiidae</taxon>
        <taxon>Plasmodium</taxon>
        <taxon>Plasmodium (Plasmodium)</taxon>
    </lineage>
</organism>
<dbReference type="EMBL" id="FLQU01000244">
    <property type="protein sequence ID" value="SBS83056.1"/>
    <property type="molecule type" value="Genomic_DNA"/>
</dbReference>
<name>A0A1A8VUM4_PLAOA</name>
<dbReference type="Proteomes" id="UP000078560">
    <property type="component" value="Unassembled WGS sequence"/>
</dbReference>
<evidence type="ECO:0000313" key="5">
    <source>
        <dbReference type="Proteomes" id="UP000078560"/>
    </source>
</evidence>